<evidence type="ECO:0000313" key="4">
    <source>
        <dbReference type="EMBL" id="CAL1409247.1"/>
    </source>
</evidence>
<accession>A0AAV2GFU0</accession>
<proteinExistence type="predicted"/>
<dbReference type="EMBL" id="OZ034821">
    <property type="protein sequence ID" value="CAL1409247.1"/>
    <property type="molecule type" value="Genomic_DNA"/>
</dbReference>
<keyword evidence="5" id="KW-1185">Reference proteome</keyword>
<dbReference type="Proteomes" id="UP001497516">
    <property type="component" value="Chromosome 8"/>
</dbReference>
<gene>
    <name evidence="4" type="ORF">LTRI10_LOCUS48762</name>
</gene>
<evidence type="ECO:0000259" key="3">
    <source>
        <dbReference type="PROSITE" id="PS51473"/>
    </source>
</evidence>
<sequence length="82" mass="8988">METGCHSRDFWEDEEEAGHRPLPVFASFSCDEDPANNGTDVKCVQCFADGFAALKQGCQGRAGGTVLLGDCCVRYEIYDICM</sequence>
<evidence type="ECO:0000256" key="2">
    <source>
        <dbReference type="ARBA" id="ARBA00022737"/>
    </source>
</evidence>
<name>A0AAV2GFU0_9ROSI</name>
<dbReference type="PROSITE" id="PS51473">
    <property type="entry name" value="GNK2"/>
    <property type="match status" value="1"/>
</dbReference>
<evidence type="ECO:0000313" key="5">
    <source>
        <dbReference type="Proteomes" id="UP001497516"/>
    </source>
</evidence>
<keyword evidence="2" id="KW-0677">Repeat</keyword>
<reference evidence="4 5" key="1">
    <citation type="submission" date="2024-04" db="EMBL/GenBank/DDBJ databases">
        <authorList>
            <person name="Fracassetti M."/>
        </authorList>
    </citation>
    <scope>NUCLEOTIDE SEQUENCE [LARGE SCALE GENOMIC DNA]</scope>
</reference>
<dbReference type="AlphaFoldDB" id="A0AAV2GFU0"/>
<dbReference type="InterPro" id="IPR038408">
    <property type="entry name" value="GNK2_sf"/>
</dbReference>
<protein>
    <recommendedName>
        <fullName evidence="3">Gnk2-homologous domain-containing protein</fullName>
    </recommendedName>
</protein>
<organism evidence="4 5">
    <name type="scientific">Linum trigynum</name>
    <dbReference type="NCBI Taxonomy" id="586398"/>
    <lineage>
        <taxon>Eukaryota</taxon>
        <taxon>Viridiplantae</taxon>
        <taxon>Streptophyta</taxon>
        <taxon>Embryophyta</taxon>
        <taxon>Tracheophyta</taxon>
        <taxon>Spermatophyta</taxon>
        <taxon>Magnoliopsida</taxon>
        <taxon>eudicotyledons</taxon>
        <taxon>Gunneridae</taxon>
        <taxon>Pentapetalae</taxon>
        <taxon>rosids</taxon>
        <taxon>fabids</taxon>
        <taxon>Malpighiales</taxon>
        <taxon>Linaceae</taxon>
        <taxon>Linum</taxon>
    </lineage>
</organism>
<dbReference type="Gene3D" id="3.30.430.20">
    <property type="entry name" value="Gnk2 domain, C-X8-C-X2-C motif"/>
    <property type="match status" value="1"/>
</dbReference>
<evidence type="ECO:0000256" key="1">
    <source>
        <dbReference type="ARBA" id="ARBA00022729"/>
    </source>
</evidence>
<keyword evidence="1" id="KW-0732">Signal</keyword>
<dbReference type="InterPro" id="IPR002902">
    <property type="entry name" value="GNK2"/>
</dbReference>
<feature type="domain" description="Gnk2-homologous" evidence="3">
    <location>
        <begin position="1"/>
        <end position="80"/>
    </location>
</feature>